<evidence type="ECO:0000256" key="1">
    <source>
        <dbReference type="ARBA" id="ARBA00004651"/>
    </source>
</evidence>
<evidence type="ECO:0000256" key="6">
    <source>
        <dbReference type="ARBA" id="ARBA00022741"/>
    </source>
</evidence>
<accession>A0A0J9CBE6</accession>
<dbReference type="Gene3D" id="3.30.565.10">
    <property type="entry name" value="Histidine kinase-like ATPase, C-terminal domain"/>
    <property type="match status" value="1"/>
</dbReference>
<dbReference type="InterPro" id="IPR003660">
    <property type="entry name" value="HAMP_dom"/>
</dbReference>
<evidence type="ECO:0000256" key="8">
    <source>
        <dbReference type="ARBA" id="ARBA00022840"/>
    </source>
</evidence>
<evidence type="ECO:0000256" key="9">
    <source>
        <dbReference type="ARBA" id="ARBA00022989"/>
    </source>
</evidence>
<name>A0A0J9CBE6_9FIRM</name>
<evidence type="ECO:0000259" key="13">
    <source>
        <dbReference type="PROSITE" id="PS50885"/>
    </source>
</evidence>
<keyword evidence="2" id="KW-1003">Cell membrane</keyword>
<dbReference type="InterPro" id="IPR010559">
    <property type="entry name" value="Sig_transdc_His_kin_internal"/>
</dbReference>
<evidence type="ECO:0000256" key="12">
    <source>
        <dbReference type="SAM" id="Phobius"/>
    </source>
</evidence>
<keyword evidence="5 12" id="KW-0812">Transmembrane</keyword>
<reference evidence="14 15" key="1">
    <citation type="submission" date="2011-04" db="EMBL/GenBank/DDBJ databases">
        <title>The Genome Sequence of Clostridium citroniae WAL-19142.</title>
        <authorList>
            <consortium name="The Broad Institute Genome Sequencing Platform"/>
            <person name="Earl A."/>
            <person name="Ward D."/>
            <person name="Feldgarden M."/>
            <person name="Gevers D."/>
            <person name="Warren Y.A."/>
            <person name="Tyrrell K.L."/>
            <person name="Citron D.M."/>
            <person name="Goldstein E.J."/>
            <person name="Daigneault M."/>
            <person name="Allen-Vercoe E."/>
            <person name="Young S.K."/>
            <person name="Zeng Q."/>
            <person name="Gargeya S."/>
            <person name="Fitzgerald M."/>
            <person name="Haas B."/>
            <person name="Abouelleil A."/>
            <person name="Alvarado L."/>
            <person name="Arachchi H.M."/>
            <person name="Berlin A."/>
            <person name="Brown A."/>
            <person name="Chapman S.B."/>
            <person name="Chen Z."/>
            <person name="Dunbar C."/>
            <person name="Freedman E."/>
            <person name="Gearin G."/>
            <person name="Gellesch M."/>
            <person name="Goldberg J."/>
            <person name="Griggs A."/>
            <person name="Gujja S."/>
            <person name="Heilman E.R."/>
            <person name="Heiman D."/>
            <person name="Howarth C."/>
            <person name="Larson L."/>
            <person name="Lui A."/>
            <person name="MacDonald P.J."/>
            <person name="Mehta T."/>
            <person name="Montmayeur A."/>
            <person name="Murphy C."/>
            <person name="Neiman D."/>
            <person name="Pearson M."/>
            <person name="Priest M."/>
            <person name="Roberts A."/>
            <person name="Saif S."/>
            <person name="Shea T."/>
            <person name="Shenoy N."/>
            <person name="Sisk P."/>
            <person name="Stolte C."/>
            <person name="Sykes S."/>
            <person name="White J."/>
            <person name="Yandava C."/>
            <person name="Wortman J."/>
            <person name="Nusbaum C."/>
            <person name="Birren B."/>
        </authorList>
    </citation>
    <scope>NUCLEOTIDE SEQUENCE [LARGE SCALE GENOMIC DNA]</scope>
    <source>
        <strain evidence="14 15">WAL-19142</strain>
    </source>
</reference>
<keyword evidence="10" id="KW-0902">Two-component regulatory system</keyword>
<sequence length="594" mass="68265">MIRLKKRQSFQSRLLALFLISIVLPIVILSAVLACYFQNRIYEDNDKYFSTSLYSVSTHLSTYAYDLKRLTLTPYIYDDILNFYTAVDNGNYTRDGSRDYTIERYRQNYITALQRILITAREDILAVSFVPANPDNHIMVTTTKNSDFIDNTEYAYESEAWYQNNLDHDQPYDFIVSDSPVYLGSDRAVISAVHTVRNVYTKRKLGVIRIDASDKIIKDIFKNVTLSENSGFVIVNQDGNLVYQVGKVEEDVIRELPLAGQTIRTGSDTYDLYKSEISGMPWQLVFVSSRRDTAREVSIIWSLAAALSLASIITAYFIFRSNSRRTSLALNSILEVMQEVAKGDLNTSVPDTVLLKNDSFNTEEFSLIAENLNEMIQKLQLYIDRSYKYEISRQEAEYRALQSQINPHFLYNTLNCFISMNRLGMKKELEDSIIQLTRIFRYTCNNAKLTTVKEEFAFCTQYCQLLKMRYDERLTFHCQVEEEAAGISIPRLLIQPLVENAIKHGMDTEGISIIIWITASVRDRALILEERNNGVPIQVDAVYAEGKVGIRNVENRIRMIHPQAVFEIGLEDGITSVIIKIPLEEDMEHEDHIG</sequence>
<keyword evidence="8" id="KW-0067">ATP-binding</keyword>
<dbReference type="Gene3D" id="6.10.340.10">
    <property type="match status" value="1"/>
</dbReference>
<dbReference type="InterPro" id="IPR050640">
    <property type="entry name" value="Bact_2-comp_sensor_kinase"/>
</dbReference>
<evidence type="ECO:0000256" key="2">
    <source>
        <dbReference type="ARBA" id="ARBA00022475"/>
    </source>
</evidence>
<dbReference type="PANTHER" id="PTHR34220:SF11">
    <property type="entry name" value="SENSOR PROTEIN KINASE HPTS"/>
    <property type="match status" value="1"/>
</dbReference>
<dbReference type="InterPro" id="IPR036890">
    <property type="entry name" value="HATPase_C_sf"/>
</dbReference>
<dbReference type="GeneID" id="93165817"/>
<dbReference type="RefSeq" id="WP_007862944.1">
    <property type="nucleotide sequence ID" value="NZ_KQ235876.1"/>
</dbReference>
<organism evidence="14 15">
    <name type="scientific">[Clostridium] citroniae WAL-19142</name>
    <dbReference type="NCBI Taxonomy" id="742734"/>
    <lineage>
        <taxon>Bacteria</taxon>
        <taxon>Bacillati</taxon>
        <taxon>Bacillota</taxon>
        <taxon>Clostridia</taxon>
        <taxon>Lachnospirales</taxon>
        <taxon>Lachnospiraceae</taxon>
        <taxon>Enterocloster</taxon>
    </lineage>
</organism>
<protein>
    <recommendedName>
        <fullName evidence="13">HAMP domain-containing protein</fullName>
    </recommendedName>
</protein>
<gene>
    <name evidence="14" type="ORF">HMPREF9470_01321</name>
</gene>
<evidence type="ECO:0000313" key="15">
    <source>
        <dbReference type="Proteomes" id="UP000037392"/>
    </source>
</evidence>
<comment type="subcellular location">
    <subcellularLocation>
        <location evidence="1">Cell membrane</location>
        <topology evidence="1">Multi-pass membrane protein</topology>
    </subcellularLocation>
</comment>
<dbReference type="Proteomes" id="UP000037392">
    <property type="component" value="Unassembled WGS sequence"/>
</dbReference>
<dbReference type="PANTHER" id="PTHR34220">
    <property type="entry name" value="SENSOR HISTIDINE KINASE YPDA"/>
    <property type="match status" value="1"/>
</dbReference>
<evidence type="ECO:0000256" key="11">
    <source>
        <dbReference type="ARBA" id="ARBA00023136"/>
    </source>
</evidence>
<feature type="transmembrane region" description="Helical" evidence="12">
    <location>
        <begin position="299"/>
        <end position="319"/>
    </location>
</feature>
<comment type="caution">
    <text evidence="14">The sequence shown here is derived from an EMBL/GenBank/DDBJ whole genome shotgun (WGS) entry which is preliminary data.</text>
</comment>
<dbReference type="GO" id="GO:0005886">
    <property type="term" value="C:plasma membrane"/>
    <property type="evidence" value="ECO:0007669"/>
    <property type="project" value="UniProtKB-SubCell"/>
</dbReference>
<dbReference type="SUPFAM" id="SSF55874">
    <property type="entry name" value="ATPase domain of HSP90 chaperone/DNA topoisomerase II/histidine kinase"/>
    <property type="match status" value="1"/>
</dbReference>
<evidence type="ECO:0000256" key="4">
    <source>
        <dbReference type="ARBA" id="ARBA00022679"/>
    </source>
</evidence>
<dbReference type="PROSITE" id="PS50885">
    <property type="entry name" value="HAMP"/>
    <property type="match status" value="1"/>
</dbReference>
<keyword evidence="6" id="KW-0547">Nucleotide-binding</keyword>
<evidence type="ECO:0000313" key="14">
    <source>
        <dbReference type="EMBL" id="KMW22442.1"/>
    </source>
</evidence>
<keyword evidence="9 12" id="KW-1133">Transmembrane helix</keyword>
<feature type="domain" description="HAMP" evidence="13">
    <location>
        <begin position="324"/>
        <end position="384"/>
    </location>
</feature>
<dbReference type="Pfam" id="PF06580">
    <property type="entry name" value="His_kinase"/>
    <property type="match status" value="1"/>
</dbReference>
<dbReference type="AlphaFoldDB" id="A0A0J9CBE6"/>
<evidence type="ECO:0000256" key="5">
    <source>
        <dbReference type="ARBA" id="ARBA00022692"/>
    </source>
</evidence>
<keyword evidence="11 12" id="KW-0472">Membrane</keyword>
<keyword evidence="7" id="KW-0418">Kinase</keyword>
<evidence type="ECO:0000256" key="3">
    <source>
        <dbReference type="ARBA" id="ARBA00022553"/>
    </source>
</evidence>
<dbReference type="PATRIC" id="fig|742734.4.peg.1416"/>
<evidence type="ECO:0000256" key="7">
    <source>
        <dbReference type="ARBA" id="ARBA00022777"/>
    </source>
</evidence>
<dbReference type="GO" id="GO:0005524">
    <property type="term" value="F:ATP binding"/>
    <property type="evidence" value="ECO:0007669"/>
    <property type="project" value="UniProtKB-KW"/>
</dbReference>
<evidence type="ECO:0000256" key="10">
    <source>
        <dbReference type="ARBA" id="ARBA00023012"/>
    </source>
</evidence>
<proteinExistence type="predicted"/>
<keyword evidence="3" id="KW-0597">Phosphoprotein</keyword>
<dbReference type="CDD" id="cd06225">
    <property type="entry name" value="HAMP"/>
    <property type="match status" value="1"/>
</dbReference>
<dbReference type="EMBL" id="ADLK01000009">
    <property type="protein sequence ID" value="KMW22442.1"/>
    <property type="molecule type" value="Genomic_DNA"/>
</dbReference>
<dbReference type="PROSITE" id="PS51257">
    <property type="entry name" value="PROKAR_LIPOPROTEIN"/>
    <property type="match status" value="1"/>
</dbReference>
<dbReference type="SMART" id="SM00304">
    <property type="entry name" value="HAMP"/>
    <property type="match status" value="1"/>
</dbReference>
<keyword evidence="4" id="KW-0808">Transferase</keyword>
<dbReference type="GO" id="GO:0000155">
    <property type="term" value="F:phosphorelay sensor kinase activity"/>
    <property type="evidence" value="ECO:0007669"/>
    <property type="project" value="InterPro"/>
</dbReference>